<dbReference type="Proteomes" id="UP000433406">
    <property type="component" value="Unassembled WGS sequence"/>
</dbReference>
<comment type="caution">
    <text evidence="2">The sequence shown here is derived from an EMBL/GenBank/DDBJ whole genome shotgun (WGS) entry which is preliminary data.</text>
</comment>
<reference evidence="2 3" key="1">
    <citation type="submission" date="2019-10" db="EMBL/GenBank/DDBJ databases">
        <title>Nocardioides novel species isolated from the excrement of Marmot.</title>
        <authorList>
            <person name="Zhang G."/>
        </authorList>
    </citation>
    <scope>NUCLEOTIDE SEQUENCE [LARGE SCALE GENOMIC DNA]</scope>
    <source>
        <strain evidence="3">zg-579</strain>
    </source>
</reference>
<organism evidence="2 3">
    <name type="scientific">Nocardioides marmotae</name>
    <dbReference type="NCBI Taxonomy" id="2663857"/>
    <lineage>
        <taxon>Bacteria</taxon>
        <taxon>Bacillati</taxon>
        <taxon>Actinomycetota</taxon>
        <taxon>Actinomycetes</taxon>
        <taxon>Propionibacteriales</taxon>
        <taxon>Nocardioidaceae</taxon>
        <taxon>Nocardioides</taxon>
    </lineage>
</organism>
<evidence type="ECO:0000313" key="3">
    <source>
        <dbReference type="Proteomes" id="UP000433406"/>
    </source>
</evidence>
<proteinExistence type="predicted"/>
<evidence type="ECO:0000313" key="2">
    <source>
        <dbReference type="EMBL" id="MTB96833.1"/>
    </source>
</evidence>
<feature type="compositionally biased region" description="Gly residues" evidence="1">
    <location>
        <begin position="138"/>
        <end position="150"/>
    </location>
</feature>
<sequence length="150" mass="15987">MGEMRLEANDLTRTAATLYERGERLSSTTVALPTTGVDSGAALQLLETRARDLGEQLTTLADVVVEVRDEVDTVDRFQVTRYHLENAQPGGAADAPQLPTLPPRSDDAPSHVLNLPFHDVLNLPENLTPDHDAAGHDAGAGGSGPGQKDR</sequence>
<dbReference type="RefSeq" id="WP_154616618.1">
    <property type="nucleotide sequence ID" value="NZ_CP053660.1"/>
</dbReference>
<dbReference type="AlphaFoldDB" id="A0A6I3JFV7"/>
<evidence type="ECO:0000256" key="1">
    <source>
        <dbReference type="SAM" id="MobiDB-lite"/>
    </source>
</evidence>
<gene>
    <name evidence="2" type="ORF">GGQ22_17290</name>
</gene>
<feature type="region of interest" description="Disordered" evidence="1">
    <location>
        <begin position="85"/>
        <end position="150"/>
    </location>
</feature>
<protein>
    <submittedName>
        <fullName evidence="2">Uncharacterized protein</fullName>
    </submittedName>
</protein>
<dbReference type="EMBL" id="WLCI01000018">
    <property type="protein sequence ID" value="MTB96833.1"/>
    <property type="molecule type" value="Genomic_DNA"/>
</dbReference>
<name>A0A6I3JFV7_9ACTN</name>
<keyword evidence="3" id="KW-1185">Reference proteome</keyword>
<accession>A0A6I3JFV7</accession>